<keyword evidence="7" id="KW-1185">Reference proteome</keyword>
<dbReference type="FunFam" id="3.30.420.40:FF:000028">
    <property type="entry name" value="heat shock 70 kDa protein-like"/>
    <property type="match status" value="1"/>
</dbReference>
<evidence type="ECO:0000256" key="2">
    <source>
        <dbReference type="ARBA" id="ARBA00022741"/>
    </source>
</evidence>
<dbReference type="PROSITE" id="PS01036">
    <property type="entry name" value="HSP70_3"/>
    <property type="match status" value="1"/>
</dbReference>
<protein>
    <submittedName>
        <fullName evidence="6">Heat shock protein family A (Hsp70) member 2</fullName>
    </submittedName>
</protein>
<reference evidence="6" key="2">
    <citation type="submission" date="2025-09" db="UniProtKB">
        <authorList>
            <consortium name="Ensembl"/>
        </authorList>
    </citation>
    <scope>IDENTIFICATION</scope>
</reference>
<dbReference type="InterPro" id="IPR043129">
    <property type="entry name" value="ATPase_NBD"/>
</dbReference>
<dbReference type="InterPro" id="IPR029047">
    <property type="entry name" value="HSP70_peptide-bd_sf"/>
</dbReference>
<keyword evidence="2 5" id="KW-0547">Nucleotide-binding</keyword>
<evidence type="ECO:0000256" key="3">
    <source>
        <dbReference type="ARBA" id="ARBA00022840"/>
    </source>
</evidence>
<dbReference type="InterPro" id="IPR029048">
    <property type="entry name" value="HSP70_C_sf"/>
</dbReference>
<evidence type="ECO:0000313" key="7">
    <source>
        <dbReference type="Proteomes" id="UP000694393"/>
    </source>
</evidence>
<dbReference type="Gene3D" id="3.90.640.10">
    <property type="entry name" value="Actin, Chain A, domain 4"/>
    <property type="match status" value="1"/>
</dbReference>
<dbReference type="Gene3D" id="1.20.1270.10">
    <property type="match status" value="1"/>
</dbReference>
<dbReference type="Gene3D" id="3.30.30.30">
    <property type="match status" value="1"/>
</dbReference>
<dbReference type="GO" id="GO:0140662">
    <property type="term" value="F:ATP-dependent protein folding chaperone"/>
    <property type="evidence" value="ECO:0007669"/>
    <property type="project" value="InterPro"/>
</dbReference>
<dbReference type="InterPro" id="IPR013126">
    <property type="entry name" value="Hsp_70_fam"/>
</dbReference>
<dbReference type="Gene3D" id="2.60.34.10">
    <property type="entry name" value="Substrate Binding Domain Of DNAk, Chain A, domain 1"/>
    <property type="match status" value="1"/>
</dbReference>
<dbReference type="FunFam" id="3.90.640.10:FF:000134">
    <property type="entry name" value="Heat shock cognate 71 kDa protein"/>
    <property type="match status" value="1"/>
</dbReference>
<dbReference type="FunFam" id="1.20.1270.10:FF:000010">
    <property type="entry name" value="Heat shock 70 kDa protein 2"/>
    <property type="match status" value="1"/>
</dbReference>
<dbReference type="PROSITE" id="PS00329">
    <property type="entry name" value="HSP70_2"/>
    <property type="match status" value="1"/>
</dbReference>
<dbReference type="FunFam" id="3.30.30.30:FF:000001">
    <property type="entry name" value="heat shock 70 kDa protein-like"/>
    <property type="match status" value="1"/>
</dbReference>
<reference evidence="6" key="1">
    <citation type="submission" date="2025-08" db="UniProtKB">
        <authorList>
            <consortium name="Ensembl"/>
        </authorList>
    </citation>
    <scope>IDENTIFICATION</scope>
</reference>
<accession>A0A8C8R820</accession>
<evidence type="ECO:0000256" key="1">
    <source>
        <dbReference type="ARBA" id="ARBA00007381"/>
    </source>
</evidence>
<dbReference type="FunFam" id="3.30.420.40:FF:000026">
    <property type="entry name" value="Heat shock protein 70"/>
    <property type="match status" value="1"/>
</dbReference>
<sequence>MSGKAPAIGIDLGTTYSCVGVFQHGKVEIIANDQGNRTTPSYVAFTDTERLIGDAAKNQVAMNPTNTIFDAKRLIGRKYDDPTVQSDMKHWPFRVVNEGGKPKVQVEYKGENKTFFPEEISSMVLTKMKEIAEAYLGRKVQNAVITVPAYFNDSQRQATKDAGTITGLNVLRIINEPTAAAIAYGLDKKGSGAGEKNVLIFDLGGGTFDVSILTIEDGIFEVKSTAGDTHLGGEDFDNRMVNHFVEEFKRKHKRDIASNKRAVRRLRTACERAKRTLSSSTQASIEIDSLYEGIDFYTSITRARFEELNADLFRGTLEPVEKALRDAKLDKGQIQEIVLVGGSTRIPKIQKLLQDFFNGKELNKSINPDEAVAYGAAVQAAILMGDKSENVQDLLLLDVTPLSLGIETAGGVMTALIKRNTTIPTKQTQIFTTYSDNQNSVLVQVYEGERAMTKDNNLLGKFDLTGIPPAPRGVPQIEVTFDIDANGILNVTASDKSTGKENKITITNDKGRLSKDDIDRMVQEADKYKAEDEANRDRVAAKNALESYTYNMKQTVEDEKLKGKIGEADKQKVLDKCQEVVSWLDRNQMAEKEEYEHKQKELEKLCNPIVTKLYQGGAAPGGGAGAGGPTIEEVD</sequence>
<dbReference type="Ensembl" id="ENSPCET00000001512.1">
    <property type="protein sequence ID" value="ENSPCEP00000001453.1"/>
    <property type="gene ID" value="ENSPCEG00000001234.1"/>
</dbReference>
<proteinExistence type="inferred from homology"/>
<dbReference type="FunFam" id="3.30.420.40:FF:000135">
    <property type="entry name" value="Heat shock cognate 71 kDa protein"/>
    <property type="match status" value="1"/>
</dbReference>
<keyword evidence="3 5" id="KW-0067">ATP-binding</keyword>
<comment type="similarity">
    <text evidence="1 5">Belongs to the heat shock protein 70 family.</text>
</comment>
<dbReference type="Proteomes" id="UP000694393">
    <property type="component" value="Unplaced"/>
</dbReference>
<evidence type="ECO:0000313" key="6">
    <source>
        <dbReference type="Ensembl" id="ENSPCEP00000001453.1"/>
    </source>
</evidence>
<dbReference type="AlphaFoldDB" id="A0A8C8R820"/>
<name>A0A8C8R820_9SAUR</name>
<dbReference type="NCBIfam" id="NF001413">
    <property type="entry name" value="PRK00290.1"/>
    <property type="match status" value="1"/>
</dbReference>
<dbReference type="PROSITE" id="PS00297">
    <property type="entry name" value="HSP70_1"/>
    <property type="match status" value="1"/>
</dbReference>
<dbReference type="Gene3D" id="3.30.420.40">
    <property type="match status" value="2"/>
</dbReference>
<evidence type="ECO:0000256" key="4">
    <source>
        <dbReference type="ARBA" id="ARBA00023016"/>
    </source>
</evidence>
<dbReference type="Pfam" id="PF00012">
    <property type="entry name" value="HSP70"/>
    <property type="match status" value="1"/>
</dbReference>
<dbReference type="FunFam" id="2.60.34.10:FF:000002">
    <property type="entry name" value="Heat shock 70 kDa"/>
    <property type="match status" value="1"/>
</dbReference>
<organism evidence="6 7">
    <name type="scientific">Pelusios castaneus</name>
    <name type="common">West African mud turtle</name>
    <dbReference type="NCBI Taxonomy" id="367368"/>
    <lineage>
        <taxon>Eukaryota</taxon>
        <taxon>Metazoa</taxon>
        <taxon>Chordata</taxon>
        <taxon>Craniata</taxon>
        <taxon>Vertebrata</taxon>
        <taxon>Euteleostomi</taxon>
        <taxon>Archelosauria</taxon>
        <taxon>Testudinata</taxon>
        <taxon>Testudines</taxon>
        <taxon>Pleurodira</taxon>
        <taxon>Pelomedusidae</taxon>
        <taxon>Pelusios</taxon>
    </lineage>
</organism>
<dbReference type="PRINTS" id="PR00301">
    <property type="entry name" value="HEATSHOCK70"/>
</dbReference>
<dbReference type="SUPFAM" id="SSF53067">
    <property type="entry name" value="Actin-like ATPase domain"/>
    <property type="match status" value="2"/>
</dbReference>
<dbReference type="GO" id="GO:0005524">
    <property type="term" value="F:ATP binding"/>
    <property type="evidence" value="ECO:0007669"/>
    <property type="project" value="UniProtKB-KW"/>
</dbReference>
<evidence type="ECO:0000256" key="5">
    <source>
        <dbReference type="RuleBase" id="RU003322"/>
    </source>
</evidence>
<dbReference type="PANTHER" id="PTHR19375">
    <property type="entry name" value="HEAT SHOCK PROTEIN 70KDA"/>
    <property type="match status" value="1"/>
</dbReference>
<dbReference type="CDD" id="cd10233">
    <property type="entry name" value="ASKHA_NBD_HSP70_HSPA1"/>
    <property type="match status" value="1"/>
</dbReference>
<dbReference type="SUPFAM" id="SSF100934">
    <property type="entry name" value="Heat shock protein 70kD (HSP70), C-terminal subdomain"/>
    <property type="match status" value="1"/>
</dbReference>
<keyword evidence="4" id="KW-0346">Stress response</keyword>
<dbReference type="InterPro" id="IPR018181">
    <property type="entry name" value="Heat_shock_70_CS"/>
</dbReference>
<dbReference type="SUPFAM" id="SSF100920">
    <property type="entry name" value="Heat shock protein 70kD (HSP70), peptide-binding domain"/>
    <property type="match status" value="1"/>
</dbReference>
<dbReference type="FunFam" id="3.30.420.40:FF:000172">
    <property type="entry name" value="Heat shock 70 kDa protein"/>
    <property type="match status" value="1"/>
</dbReference>